<accession>A0ABU7MFS5</accession>
<evidence type="ECO:0000313" key="3">
    <source>
        <dbReference type="Proteomes" id="UP001347146"/>
    </source>
</evidence>
<reference evidence="2 3" key="1">
    <citation type="submission" date="2024-01" db="EMBL/GenBank/DDBJ databases">
        <title>Draft genome sequence of Gordonia sp. LSe1-13.</title>
        <authorList>
            <person name="Suphannarot A."/>
            <person name="Mingma R."/>
        </authorList>
    </citation>
    <scope>NUCLEOTIDE SEQUENCE [LARGE SCALE GENOMIC DNA]</scope>
    <source>
        <strain evidence="2 3">LSe1-13</strain>
    </source>
</reference>
<organism evidence="2 3">
    <name type="scientific">Gordonia sesuvii</name>
    <dbReference type="NCBI Taxonomy" id="3116777"/>
    <lineage>
        <taxon>Bacteria</taxon>
        <taxon>Bacillati</taxon>
        <taxon>Actinomycetota</taxon>
        <taxon>Actinomycetes</taxon>
        <taxon>Mycobacteriales</taxon>
        <taxon>Gordoniaceae</taxon>
        <taxon>Gordonia</taxon>
    </lineage>
</organism>
<sequence length="237" mass="25428">MAHHDRNPDRTLVLLHGAPLTPEIWSETVDFLGGRPLVTPDCTDVPNSRDAQTILAERVAAEVDGDLDLVGHSFGGQIAIDLALTHPDRVRTLTLLCTRDTPFAAFGPVATQIRAGSGPSIVGSLARWFTPDELIADGPAVRAAREQLSSADPEHWAAALAAIATYDRWSRAGSLTMPVTLVAAGKDGVSTPEVMGDLARRIRGAVFDLHAEWSHMSAFTEPESLARLIDQATDRDP</sequence>
<protein>
    <submittedName>
        <fullName evidence="2">Alpha/beta fold hydrolase</fullName>
    </submittedName>
</protein>
<dbReference type="SUPFAM" id="SSF53474">
    <property type="entry name" value="alpha/beta-Hydrolases"/>
    <property type="match status" value="1"/>
</dbReference>
<dbReference type="PANTHER" id="PTHR43798">
    <property type="entry name" value="MONOACYLGLYCEROL LIPASE"/>
    <property type="match status" value="1"/>
</dbReference>
<keyword evidence="3" id="KW-1185">Reference proteome</keyword>
<dbReference type="Pfam" id="PF12697">
    <property type="entry name" value="Abhydrolase_6"/>
    <property type="match status" value="1"/>
</dbReference>
<dbReference type="InterPro" id="IPR050266">
    <property type="entry name" value="AB_hydrolase_sf"/>
</dbReference>
<evidence type="ECO:0000313" key="2">
    <source>
        <dbReference type="EMBL" id="MEE3851461.1"/>
    </source>
</evidence>
<dbReference type="InterPro" id="IPR000073">
    <property type="entry name" value="AB_hydrolase_1"/>
</dbReference>
<dbReference type="Gene3D" id="3.40.50.1820">
    <property type="entry name" value="alpha/beta hydrolase"/>
    <property type="match status" value="1"/>
</dbReference>
<dbReference type="PRINTS" id="PR00111">
    <property type="entry name" value="ABHYDROLASE"/>
</dbReference>
<dbReference type="Proteomes" id="UP001347146">
    <property type="component" value="Unassembled WGS sequence"/>
</dbReference>
<dbReference type="RefSeq" id="WP_330433203.1">
    <property type="nucleotide sequence ID" value="NZ_JAZDUF010000004.1"/>
</dbReference>
<dbReference type="PANTHER" id="PTHR43798:SF33">
    <property type="entry name" value="HYDROLASE, PUTATIVE (AFU_ORTHOLOGUE AFUA_2G14860)-RELATED"/>
    <property type="match status" value="1"/>
</dbReference>
<feature type="domain" description="AB hydrolase-1" evidence="1">
    <location>
        <begin position="12"/>
        <end position="227"/>
    </location>
</feature>
<gene>
    <name evidence="2" type="ORF">VZC37_14035</name>
</gene>
<dbReference type="GO" id="GO:0016787">
    <property type="term" value="F:hydrolase activity"/>
    <property type="evidence" value="ECO:0007669"/>
    <property type="project" value="UniProtKB-KW"/>
</dbReference>
<evidence type="ECO:0000259" key="1">
    <source>
        <dbReference type="Pfam" id="PF12697"/>
    </source>
</evidence>
<comment type="caution">
    <text evidence="2">The sequence shown here is derived from an EMBL/GenBank/DDBJ whole genome shotgun (WGS) entry which is preliminary data.</text>
</comment>
<dbReference type="InterPro" id="IPR029058">
    <property type="entry name" value="AB_hydrolase_fold"/>
</dbReference>
<name>A0ABU7MFS5_9ACTN</name>
<dbReference type="EMBL" id="JAZDUF010000004">
    <property type="protein sequence ID" value="MEE3851461.1"/>
    <property type="molecule type" value="Genomic_DNA"/>
</dbReference>
<keyword evidence="2" id="KW-0378">Hydrolase</keyword>
<proteinExistence type="predicted"/>